<dbReference type="eggNOG" id="COG2014">
    <property type="taxonomic scope" value="Bacteria"/>
</dbReference>
<dbReference type="SUPFAM" id="SSF159713">
    <property type="entry name" value="Dhaf3308-like"/>
    <property type="match status" value="1"/>
</dbReference>
<reference evidence="2 3" key="1">
    <citation type="journal article" date="2009" name="Stand. Genomic Sci.">
        <title>Complete genome sequence of Thermanaerovibrio acidaminovorans type strain (Su883).</title>
        <authorList>
            <person name="Chovatia M."/>
            <person name="Sikorski J."/>
            <person name="Schroder M."/>
            <person name="Lapidus A."/>
            <person name="Nolan M."/>
            <person name="Tice H."/>
            <person name="Glavina Del Rio T."/>
            <person name="Copeland A."/>
            <person name="Cheng J.F."/>
            <person name="Lucas S."/>
            <person name="Chen F."/>
            <person name="Bruce D."/>
            <person name="Goodwin L."/>
            <person name="Pitluck S."/>
            <person name="Ivanova N."/>
            <person name="Mavromatis K."/>
            <person name="Ovchinnikova G."/>
            <person name="Pati A."/>
            <person name="Chen A."/>
            <person name="Palaniappan K."/>
            <person name="Land M."/>
            <person name="Hauser L."/>
            <person name="Chang Y.J."/>
            <person name="Jeffries C.D."/>
            <person name="Chain P."/>
            <person name="Saunders E."/>
            <person name="Detter J.C."/>
            <person name="Brettin T."/>
            <person name="Rohde M."/>
            <person name="Goker M."/>
            <person name="Spring S."/>
            <person name="Bristow J."/>
            <person name="Markowitz V."/>
            <person name="Hugenholtz P."/>
            <person name="Kyrpides N.C."/>
            <person name="Klenk H.P."/>
            <person name="Eisen J.A."/>
        </authorList>
    </citation>
    <scope>NUCLEOTIDE SEQUENCE [LARGE SCALE GENOMIC DNA]</scope>
    <source>
        <strain evidence="3">ATCC 49978 / DSM 6589 / Su883</strain>
    </source>
</reference>
<dbReference type="EMBL" id="CP001818">
    <property type="protein sequence ID" value="ACZ19837.1"/>
    <property type="molecule type" value="Genomic_DNA"/>
</dbReference>
<dbReference type="OrthoDB" id="3596at2"/>
<dbReference type="Proteomes" id="UP000002030">
    <property type="component" value="Chromosome"/>
</dbReference>
<dbReference type="HOGENOM" id="CLU_1136483_0_0_0"/>
<dbReference type="STRING" id="525903.Taci_1616"/>
<feature type="domain" description="Putative heavy-metal chelation" evidence="1">
    <location>
        <begin position="139"/>
        <end position="232"/>
    </location>
</feature>
<evidence type="ECO:0000259" key="1">
    <source>
        <dbReference type="Pfam" id="PF04016"/>
    </source>
</evidence>
<sequence>MTQEEFYWDLKAKFEHALSNHGIGNEPVTVTCRALSTEEAIGHTKRRDFPIITGKDVMIQAQFRSSFGQAFTEAPVTFQGTLHQVLSLDLASDPHARGLFVATLNAVMNQLGLCDGTIHCRTDGPELCALDMLNHLRTHHPNERRIALVGYQPAILEALANSEYQVRVLDLDPANVGHTRYGITVEDGIRDYEKVILEYADLILCTGSTVCNGTIVKYLGLNKPVIFFGTSISGAAQLMGLERVCFAHRYV</sequence>
<dbReference type="EnsemblBacteria" id="ACZ19837">
    <property type="protein sequence ID" value="ACZ19837"/>
    <property type="gene ID" value="Taci_1616"/>
</dbReference>
<protein>
    <recommendedName>
        <fullName evidence="1">Putative heavy-metal chelation domain-containing protein</fullName>
    </recommendedName>
</protein>
<dbReference type="RefSeq" id="WP_012870346.1">
    <property type="nucleotide sequence ID" value="NC_013522.1"/>
</dbReference>
<dbReference type="AlphaFoldDB" id="D1B746"/>
<evidence type="ECO:0000313" key="2">
    <source>
        <dbReference type="EMBL" id="ACZ19837.1"/>
    </source>
</evidence>
<proteinExistence type="predicted"/>
<name>D1B746_THEAS</name>
<dbReference type="PATRIC" id="fig|525903.6.peg.1612"/>
<keyword evidence="3" id="KW-1185">Reference proteome</keyword>
<organism evidence="2 3">
    <name type="scientific">Thermanaerovibrio acidaminovorans (strain ATCC 49978 / DSM 6589 / Su883)</name>
    <name type="common">Selenomonas acidaminovorans</name>
    <dbReference type="NCBI Taxonomy" id="525903"/>
    <lineage>
        <taxon>Bacteria</taxon>
        <taxon>Thermotogati</taxon>
        <taxon>Synergistota</taxon>
        <taxon>Synergistia</taxon>
        <taxon>Synergistales</taxon>
        <taxon>Synergistaceae</taxon>
        <taxon>Thermanaerovibrio</taxon>
    </lineage>
</organism>
<dbReference type="InterPro" id="IPR007161">
    <property type="entry name" value="DUF364"/>
</dbReference>
<accession>D1B746</accession>
<dbReference type="Pfam" id="PF04016">
    <property type="entry name" value="DUF364"/>
    <property type="match status" value="1"/>
</dbReference>
<evidence type="ECO:0000313" key="3">
    <source>
        <dbReference type="Proteomes" id="UP000002030"/>
    </source>
</evidence>
<gene>
    <name evidence="2" type="ordered locus">Taci_1616</name>
</gene>
<dbReference type="Gene3D" id="3.40.50.11590">
    <property type="match status" value="1"/>
</dbReference>
<dbReference type="KEGG" id="tai:Taci_1616"/>